<dbReference type="Proteomes" id="UP000019205">
    <property type="component" value="Chromosome"/>
</dbReference>
<dbReference type="PANTHER" id="PTHR22550">
    <property type="entry name" value="SPORE GERMINATION PROTEIN"/>
    <property type="match status" value="1"/>
</dbReference>
<feature type="transmembrane region" description="Helical" evidence="1">
    <location>
        <begin position="312"/>
        <end position="331"/>
    </location>
</feature>
<keyword evidence="1" id="KW-1133">Transmembrane helix</keyword>
<dbReference type="AlphaFoldDB" id="A4A7X1"/>
<sequence>MITFLWPWMLLMLPLPWLVRRFAPPRTVERPALRAPFFRHWQSLADRDQQSIVSTARRVPAVALWVIWLSLLLAAARPLWVGDAIELPNSGRDLMLAVDISGSMRVEDMQVGNRMARRIDAVKQLGSDFMSRRSGDRLGLILFGSRAYLQSPLSFDIQTVQRFLLEAQIGFAGQETAIGDAIGLAVKRLQERPASSRVLVLLTDGQDTASTVDPLEAANLAADLGVRIYTIGIGADSLTLPGLLGSPLGARTVNPSADLDESTLIEIARSTGGQYFRARDPEELATVYRLLDQLEPLEVEKALYRPQQSLSALPLLIAIVLSFALVIRYLWQHRAARSAAATAGTAARAVHD</sequence>
<dbReference type="RefSeq" id="WP_023659626.1">
    <property type="nucleotide sequence ID" value="NZ_CM002299.1"/>
</dbReference>
<dbReference type="EMBL" id="AAOA02000001">
    <property type="protein sequence ID" value="EAQ97766.2"/>
    <property type="molecule type" value="Genomic_DNA"/>
</dbReference>
<dbReference type="SUPFAM" id="SSF53300">
    <property type="entry name" value="vWA-like"/>
    <property type="match status" value="1"/>
</dbReference>
<keyword evidence="1" id="KW-0812">Transmembrane</keyword>
<feature type="domain" description="VWFA" evidence="2">
    <location>
        <begin position="93"/>
        <end position="294"/>
    </location>
</feature>
<dbReference type="InterPro" id="IPR036465">
    <property type="entry name" value="vWFA_dom_sf"/>
</dbReference>
<dbReference type="SMART" id="SM00327">
    <property type="entry name" value="VWA"/>
    <property type="match status" value="1"/>
</dbReference>
<dbReference type="InterPro" id="IPR050768">
    <property type="entry name" value="UPF0353/GerABKA_families"/>
</dbReference>
<organism evidence="3 4">
    <name type="scientific">Congregibacter litoralis KT71</name>
    <dbReference type="NCBI Taxonomy" id="314285"/>
    <lineage>
        <taxon>Bacteria</taxon>
        <taxon>Pseudomonadati</taxon>
        <taxon>Pseudomonadota</taxon>
        <taxon>Gammaproteobacteria</taxon>
        <taxon>Cellvibrionales</taxon>
        <taxon>Halieaceae</taxon>
        <taxon>Congregibacter</taxon>
    </lineage>
</organism>
<dbReference type="PANTHER" id="PTHR22550:SF18">
    <property type="entry name" value="VWFA DOMAIN-CONTAINING PROTEIN"/>
    <property type="match status" value="1"/>
</dbReference>
<keyword evidence="1" id="KW-0472">Membrane</keyword>
<reference evidence="3 4" key="2">
    <citation type="journal article" date="2009" name="PLoS ONE">
        <title>The photosynthetic apparatus and its regulation in the aerobic gammaproteobacterium Congregibacter litoralis gen. nov., sp. nov.</title>
        <authorList>
            <person name="Spring S."/>
            <person name="Lunsdorf H."/>
            <person name="Fuchs B.M."/>
            <person name="Tindall B.J."/>
        </authorList>
    </citation>
    <scope>NUCLEOTIDE SEQUENCE [LARGE SCALE GENOMIC DNA]</scope>
    <source>
        <strain evidence="3">KT71</strain>
    </source>
</reference>
<dbReference type="OrthoDB" id="6206554at2"/>
<comment type="caution">
    <text evidence="3">The sequence shown here is derived from an EMBL/GenBank/DDBJ whole genome shotgun (WGS) entry which is preliminary data.</text>
</comment>
<dbReference type="HOGENOM" id="CLU_024570_0_1_6"/>
<keyword evidence="4" id="KW-1185">Reference proteome</keyword>
<accession>A4A7X1</accession>
<dbReference type="STRING" id="314285.KT71_14389"/>
<dbReference type="CDD" id="cd01467">
    <property type="entry name" value="vWA_BatA_type"/>
    <property type="match status" value="1"/>
</dbReference>
<dbReference type="Pfam" id="PF00092">
    <property type="entry name" value="VWA"/>
    <property type="match status" value="1"/>
</dbReference>
<reference evidence="3 4" key="1">
    <citation type="journal article" date="2007" name="Proc. Natl. Acad. Sci. U.S.A.">
        <title>Characterization of a marine gammaproteobacterium capable of aerobic anoxygenic photosynthesis.</title>
        <authorList>
            <person name="Fuchs B.M."/>
            <person name="Spring S."/>
            <person name="Teeling H."/>
            <person name="Quast C."/>
            <person name="Wulf J."/>
            <person name="Schattenhofer M."/>
            <person name="Yan S."/>
            <person name="Ferriera S."/>
            <person name="Johnson J."/>
            <person name="Glockner F.O."/>
            <person name="Amann R."/>
        </authorList>
    </citation>
    <scope>NUCLEOTIDE SEQUENCE [LARGE SCALE GENOMIC DNA]</scope>
    <source>
        <strain evidence="3">KT71</strain>
    </source>
</reference>
<evidence type="ECO:0000313" key="4">
    <source>
        <dbReference type="Proteomes" id="UP000019205"/>
    </source>
</evidence>
<dbReference type="eggNOG" id="COG2304">
    <property type="taxonomic scope" value="Bacteria"/>
</dbReference>
<dbReference type="InterPro" id="IPR002035">
    <property type="entry name" value="VWF_A"/>
</dbReference>
<evidence type="ECO:0000259" key="2">
    <source>
        <dbReference type="PROSITE" id="PS50234"/>
    </source>
</evidence>
<name>A4A7X1_9GAMM</name>
<evidence type="ECO:0000313" key="3">
    <source>
        <dbReference type="EMBL" id="EAQ97766.2"/>
    </source>
</evidence>
<dbReference type="Gene3D" id="3.40.50.410">
    <property type="entry name" value="von Willebrand factor, type A domain"/>
    <property type="match status" value="1"/>
</dbReference>
<proteinExistence type="predicted"/>
<evidence type="ECO:0000256" key="1">
    <source>
        <dbReference type="SAM" id="Phobius"/>
    </source>
</evidence>
<protein>
    <submittedName>
        <fullName evidence="3">Mg-chelatase subunit ChlD</fullName>
    </submittedName>
</protein>
<gene>
    <name evidence="3" type="ORF">KT71_14389</name>
</gene>
<dbReference type="PROSITE" id="PS50234">
    <property type="entry name" value="VWFA"/>
    <property type="match status" value="1"/>
</dbReference>
<dbReference type="InterPro" id="IPR033881">
    <property type="entry name" value="vWA_BatA_type"/>
</dbReference>